<name>A0A6N0HTC3_9GAMM</name>
<evidence type="ECO:0000313" key="4">
    <source>
        <dbReference type="Proteomes" id="UP000509658"/>
    </source>
</evidence>
<dbReference type="AlphaFoldDB" id="A0A6N0HTC3"/>
<dbReference type="Pfam" id="PF03265">
    <property type="entry name" value="DNase_II"/>
    <property type="match status" value="1"/>
</dbReference>
<keyword evidence="4" id="KW-1185">Reference proteome</keyword>
<dbReference type="GO" id="GO:0004531">
    <property type="term" value="F:deoxyribonuclease II activity"/>
    <property type="evidence" value="ECO:0007669"/>
    <property type="project" value="InterPro"/>
</dbReference>
<keyword evidence="2" id="KW-0378">Hydrolase</keyword>
<sequence>MKWRFRFNGRSKNQQGEPVDWWFIYKTPSTPAVKATRVLIFILRS</sequence>
<evidence type="ECO:0000313" key="3">
    <source>
        <dbReference type="EMBL" id="QKQ25629.1"/>
    </source>
</evidence>
<dbReference type="Proteomes" id="UP000509658">
    <property type="component" value="Chromosome"/>
</dbReference>
<dbReference type="EMBL" id="CP054491">
    <property type="protein sequence ID" value="QKQ25629.1"/>
    <property type="molecule type" value="Genomic_DNA"/>
</dbReference>
<accession>A0A6N0HTC3</accession>
<protein>
    <submittedName>
        <fullName evidence="3">Uncharacterized protein</fullName>
    </submittedName>
</protein>
<gene>
    <name evidence="3" type="ORF">HUE57_04465</name>
</gene>
<evidence type="ECO:0000256" key="1">
    <source>
        <dbReference type="ARBA" id="ARBA00007527"/>
    </source>
</evidence>
<proteinExistence type="inferred from homology"/>
<dbReference type="RefSeq" id="WP_174672792.1">
    <property type="nucleotide sequence ID" value="NZ_CP054491.1"/>
</dbReference>
<organism evidence="3 4">
    <name type="scientific">Candidatus Reidiella endopervernicosa</name>
    <dbReference type="NCBI Taxonomy" id="2738883"/>
    <lineage>
        <taxon>Bacteria</taxon>
        <taxon>Pseudomonadati</taxon>
        <taxon>Pseudomonadota</taxon>
        <taxon>Gammaproteobacteria</taxon>
        <taxon>Candidatus Reidiella</taxon>
    </lineage>
</organism>
<dbReference type="InterPro" id="IPR004947">
    <property type="entry name" value="DNase_II"/>
</dbReference>
<dbReference type="KEGG" id="rev:HUE57_04465"/>
<reference evidence="3 4" key="1">
    <citation type="submission" date="2020-05" db="EMBL/GenBank/DDBJ databases">
        <title>Horizontal transmission and recombination maintain forever young bacterial symbiont genomes.</title>
        <authorList>
            <person name="Russell S.L."/>
            <person name="Pepper-Tunick E."/>
            <person name="Svedberg J."/>
            <person name="Byrne A."/>
            <person name="Ruelas Castillo J."/>
            <person name="Vollmers C."/>
            <person name="Beinart R.A."/>
            <person name="Corbett-Detig R."/>
        </authorList>
    </citation>
    <scope>NUCLEOTIDE SEQUENCE [LARGE SCALE GENOMIC DNA]</scope>
    <source>
        <strain evidence="3">Santa_Monica_outfall</strain>
    </source>
</reference>
<comment type="similarity">
    <text evidence="1">Belongs to the DNase II family.</text>
</comment>
<evidence type="ECO:0000256" key="2">
    <source>
        <dbReference type="ARBA" id="ARBA00022801"/>
    </source>
</evidence>